<keyword evidence="2" id="KW-0812">Transmembrane</keyword>
<dbReference type="EMBL" id="FOHB01000005">
    <property type="protein sequence ID" value="SES36446.1"/>
    <property type="molecule type" value="Genomic_DNA"/>
</dbReference>
<sequence>MSDDSQQTPSPAERDTPTPVGGTDRPELEHHSGAVERARADLAAGRAWKARDRLTGHLTDNLDPEALELLGEVHYAMGDMPAAGAAWFGTGRRGQDVDEAIEAWRERHNDHFDQMWRSLPRTVRDNPGNPRVEALRRRAGADRTPTRPAPSAPSQDGGGGVDAAVVITVVLALLFVVCAIVGAVTVLRWMLPG</sequence>
<proteinExistence type="predicted"/>
<feature type="region of interest" description="Disordered" evidence="1">
    <location>
        <begin position="122"/>
        <end position="159"/>
    </location>
</feature>
<dbReference type="OrthoDB" id="4464900at2"/>
<dbReference type="InterPro" id="IPR046491">
    <property type="entry name" value="DUF6584"/>
</dbReference>
<dbReference type="Pfam" id="PF20225">
    <property type="entry name" value="DUF6584"/>
    <property type="match status" value="1"/>
</dbReference>
<protein>
    <submittedName>
        <fullName evidence="3">Uncharacterized protein</fullName>
    </submittedName>
</protein>
<feature type="compositionally biased region" description="Basic and acidic residues" evidence="1">
    <location>
        <begin position="24"/>
        <end position="35"/>
    </location>
</feature>
<dbReference type="AlphaFoldDB" id="A0A1H9WR78"/>
<keyword evidence="4" id="KW-1185">Reference proteome</keyword>
<evidence type="ECO:0000313" key="3">
    <source>
        <dbReference type="EMBL" id="SES36446.1"/>
    </source>
</evidence>
<dbReference type="RefSeq" id="WP_091759995.1">
    <property type="nucleotide sequence ID" value="NZ_FOHB01000005.1"/>
</dbReference>
<feature type="region of interest" description="Disordered" evidence="1">
    <location>
        <begin position="1"/>
        <end position="35"/>
    </location>
</feature>
<dbReference type="Proteomes" id="UP000199019">
    <property type="component" value="Unassembled WGS sequence"/>
</dbReference>
<accession>A0A1H9WR78</accession>
<evidence type="ECO:0000256" key="1">
    <source>
        <dbReference type="SAM" id="MobiDB-lite"/>
    </source>
</evidence>
<name>A0A1H9WR78_9MICO</name>
<feature type="compositionally biased region" description="Polar residues" evidence="1">
    <location>
        <begin position="1"/>
        <end position="10"/>
    </location>
</feature>
<reference evidence="4" key="1">
    <citation type="submission" date="2016-10" db="EMBL/GenBank/DDBJ databases">
        <authorList>
            <person name="Varghese N."/>
            <person name="Submissions S."/>
        </authorList>
    </citation>
    <scope>NUCLEOTIDE SEQUENCE [LARGE SCALE GENOMIC DNA]</scope>
    <source>
        <strain evidence="4">CGMCC 1.6963</strain>
    </source>
</reference>
<keyword evidence="2" id="KW-1133">Transmembrane helix</keyword>
<gene>
    <name evidence="3" type="ORF">SAMN05216199_3143</name>
</gene>
<feature type="transmembrane region" description="Helical" evidence="2">
    <location>
        <begin position="163"/>
        <end position="187"/>
    </location>
</feature>
<feature type="compositionally biased region" description="Basic and acidic residues" evidence="1">
    <location>
        <begin position="133"/>
        <end position="145"/>
    </location>
</feature>
<organism evidence="3 4">
    <name type="scientific">Pedococcus cremeus</name>
    <dbReference type="NCBI Taxonomy" id="587636"/>
    <lineage>
        <taxon>Bacteria</taxon>
        <taxon>Bacillati</taxon>
        <taxon>Actinomycetota</taxon>
        <taxon>Actinomycetes</taxon>
        <taxon>Micrococcales</taxon>
        <taxon>Intrasporangiaceae</taxon>
        <taxon>Pedococcus</taxon>
    </lineage>
</organism>
<keyword evidence="2" id="KW-0472">Membrane</keyword>
<dbReference type="STRING" id="587636.SAMN05216199_3143"/>
<evidence type="ECO:0000256" key="2">
    <source>
        <dbReference type="SAM" id="Phobius"/>
    </source>
</evidence>
<evidence type="ECO:0000313" key="4">
    <source>
        <dbReference type="Proteomes" id="UP000199019"/>
    </source>
</evidence>